<dbReference type="InterPro" id="IPR050952">
    <property type="entry name" value="TRIM-NHL_E3_ligases"/>
</dbReference>
<dbReference type="Proteomes" id="UP000683360">
    <property type="component" value="Unassembled WGS sequence"/>
</dbReference>
<dbReference type="AlphaFoldDB" id="A0A8S3QY51"/>
<keyword evidence="3" id="KW-0472">Membrane</keyword>
<feature type="coiled-coil region" evidence="4">
    <location>
        <begin position="70"/>
        <end position="148"/>
    </location>
</feature>
<accession>A0A8S3QY51</accession>
<dbReference type="InterPro" id="IPR011042">
    <property type="entry name" value="6-blade_b-propeller_TolB-like"/>
</dbReference>
<keyword evidence="4" id="KW-0175">Coiled coil</keyword>
<keyword evidence="2" id="KW-1003">Cell membrane</keyword>
<organism evidence="5 6">
    <name type="scientific">Mytilus edulis</name>
    <name type="common">Blue mussel</name>
    <dbReference type="NCBI Taxonomy" id="6550"/>
    <lineage>
        <taxon>Eukaryota</taxon>
        <taxon>Metazoa</taxon>
        <taxon>Spiralia</taxon>
        <taxon>Lophotrochozoa</taxon>
        <taxon>Mollusca</taxon>
        <taxon>Bivalvia</taxon>
        <taxon>Autobranchia</taxon>
        <taxon>Pteriomorphia</taxon>
        <taxon>Mytilida</taxon>
        <taxon>Mytiloidea</taxon>
        <taxon>Mytilidae</taxon>
        <taxon>Mytilinae</taxon>
        <taxon>Mytilus</taxon>
    </lineage>
</organism>
<proteinExistence type="predicted"/>
<comment type="subcellular location">
    <subcellularLocation>
        <location evidence="1">Cell membrane</location>
    </subcellularLocation>
</comment>
<dbReference type="EMBL" id="CAJPWZ010000756">
    <property type="protein sequence ID" value="CAG2200735.1"/>
    <property type="molecule type" value="Genomic_DNA"/>
</dbReference>
<gene>
    <name evidence="5" type="ORF">MEDL_15364</name>
</gene>
<dbReference type="GO" id="GO:0008270">
    <property type="term" value="F:zinc ion binding"/>
    <property type="evidence" value="ECO:0007669"/>
    <property type="project" value="UniProtKB-KW"/>
</dbReference>
<evidence type="ECO:0000256" key="4">
    <source>
        <dbReference type="SAM" id="Coils"/>
    </source>
</evidence>
<sequence>MISDKGMLNKDLNDLDEHLNFLVVKQNNKIDILIRWMQIIIWFIQTNHKECQGILALEEIIKSSKTSTLLQSMEQSLKDIKINMNNITENKQQNLSSIKSQKQKFQDDIKQMREKINKHLDKLEQQILHELSAQAENAKLQIENLLTKVFENTEKVEILQSNISIVKKYASNLQTFLGTKTIQDEVQMQEKAVQSFVDDGSVDEVYLKCNMDDKITEILCTVSSFGKVSIELCHSSVVIKMDKDKQAQIGSKLPAQPKTIDDISLVLQWKTNLTGKDRNTFSKAVGACINTSTGDIILTDYQNRLLILNKDGSIYKTIPLSFSNPADVTFIDDKTVAISSHNSHSITIIDIKDNAIKRTINTTNCCSGVTYRHGLLLYAEHKKGICKVQLPNSGQTLLIPKMADNRWDYLTISDDKIYHTMHKEDKVCCYTMSGEKIWEYNDKTILKNPIGVSFDKSSNIYVASNGNNTIIVISSEGNSARCILGKEDGIHRPFGICIDIERNNLVVSSFDGTVVLYKLA</sequence>
<dbReference type="GO" id="GO:0000209">
    <property type="term" value="P:protein polyubiquitination"/>
    <property type="evidence" value="ECO:0007669"/>
    <property type="project" value="TreeGrafter"/>
</dbReference>
<dbReference type="PANTHER" id="PTHR24104">
    <property type="entry name" value="E3 UBIQUITIN-PROTEIN LIGASE NHLRC1-RELATED"/>
    <property type="match status" value="1"/>
</dbReference>
<dbReference type="GO" id="GO:0061630">
    <property type="term" value="F:ubiquitin protein ligase activity"/>
    <property type="evidence" value="ECO:0007669"/>
    <property type="project" value="TreeGrafter"/>
</dbReference>
<reference evidence="5" key="1">
    <citation type="submission" date="2021-03" db="EMBL/GenBank/DDBJ databases">
        <authorList>
            <person name="Bekaert M."/>
        </authorList>
    </citation>
    <scope>NUCLEOTIDE SEQUENCE</scope>
</reference>
<evidence type="ECO:0000256" key="2">
    <source>
        <dbReference type="ARBA" id="ARBA00022475"/>
    </source>
</evidence>
<dbReference type="OrthoDB" id="6123847at2759"/>
<evidence type="ECO:0000256" key="1">
    <source>
        <dbReference type="ARBA" id="ARBA00004236"/>
    </source>
</evidence>
<dbReference type="InterPro" id="IPR009722">
    <property type="entry name" value="YjiK/CarP"/>
</dbReference>
<dbReference type="GO" id="GO:0005886">
    <property type="term" value="C:plasma membrane"/>
    <property type="evidence" value="ECO:0007669"/>
    <property type="project" value="UniProtKB-SubCell"/>
</dbReference>
<keyword evidence="6" id="KW-1185">Reference proteome</keyword>
<evidence type="ECO:0000313" key="5">
    <source>
        <dbReference type="EMBL" id="CAG2200735.1"/>
    </source>
</evidence>
<evidence type="ECO:0000256" key="3">
    <source>
        <dbReference type="ARBA" id="ARBA00023136"/>
    </source>
</evidence>
<dbReference type="Pfam" id="PF06977">
    <property type="entry name" value="SdiA-regulated"/>
    <property type="match status" value="1"/>
</dbReference>
<protein>
    <submittedName>
        <fullName evidence="5">Uncharacterized protein</fullName>
    </submittedName>
</protein>
<dbReference type="SUPFAM" id="SSF63825">
    <property type="entry name" value="YWTD domain"/>
    <property type="match status" value="1"/>
</dbReference>
<comment type="caution">
    <text evidence="5">The sequence shown here is derived from an EMBL/GenBank/DDBJ whole genome shotgun (WGS) entry which is preliminary data.</text>
</comment>
<evidence type="ECO:0000313" key="6">
    <source>
        <dbReference type="Proteomes" id="UP000683360"/>
    </source>
</evidence>
<dbReference type="GO" id="GO:0043161">
    <property type="term" value="P:proteasome-mediated ubiquitin-dependent protein catabolic process"/>
    <property type="evidence" value="ECO:0007669"/>
    <property type="project" value="TreeGrafter"/>
</dbReference>
<name>A0A8S3QY51_MYTED</name>
<dbReference type="PANTHER" id="PTHR24104:SF25">
    <property type="entry name" value="PROTEIN LIN-41"/>
    <property type="match status" value="1"/>
</dbReference>
<dbReference type="Gene3D" id="2.120.10.30">
    <property type="entry name" value="TolB, C-terminal domain"/>
    <property type="match status" value="2"/>
</dbReference>